<dbReference type="EnsemblMetazoa" id="XM_029485744.1">
    <property type="protein sequence ID" value="XP_029341604.1"/>
    <property type="gene ID" value="LOC100568810"/>
</dbReference>
<name>A0A8R2NN22_ACYPI</name>
<evidence type="ECO:0000313" key="2">
    <source>
        <dbReference type="Proteomes" id="UP000007819"/>
    </source>
</evidence>
<accession>A0A8R2NN22</accession>
<organism evidence="1 2">
    <name type="scientific">Acyrthosiphon pisum</name>
    <name type="common">Pea aphid</name>
    <dbReference type="NCBI Taxonomy" id="7029"/>
    <lineage>
        <taxon>Eukaryota</taxon>
        <taxon>Metazoa</taxon>
        <taxon>Ecdysozoa</taxon>
        <taxon>Arthropoda</taxon>
        <taxon>Hexapoda</taxon>
        <taxon>Insecta</taxon>
        <taxon>Pterygota</taxon>
        <taxon>Neoptera</taxon>
        <taxon>Paraneoptera</taxon>
        <taxon>Hemiptera</taxon>
        <taxon>Sternorrhyncha</taxon>
        <taxon>Aphidomorpha</taxon>
        <taxon>Aphidoidea</taxon>
        <taxon>Aphididae</taxon>
        <taxon>Macrosiphini</taxon>
        <taxon>Acyrthosiphon</taxon>
    </lineage>
</organism>
<sequence>MSNEMQINECGSCTFQSKELGHVRFHMRALMNKKEPENHILNLTVAEALTPRMSAYYFSWIEESANAKQEEGTESAGKGVEELCLNRKKLIKKLNTVFRKKLM</sequence>
<dbReference type="OrthoDB" id="8184392at2759"/>
<dbReference type="GeneID" id="100568810"/>
<reference evidence="1" key="2">
    <citation type="submission" date="2022-06" db="UniProtKB">
        <authorList>
            <consortium name="EnsemblMetazoa"/>
        </authorList>
    </citation>
    <scope>IDENTIFICATION</scope>
</reference>
<protein>
    <recommendedName>
        <fullName evidence="3">C2H2-type domain-containing protein</fullName>
    </recommendedName>
</protein>
<proteinExistence type="predicted"/>
<dbReference type="AlphaFoldDB" id="A0A8R2NN22"/>
<evidence type="ECO:0000313" key="1">
    <source>
        <dbReference type="EnsemblMetazoa" id="XP_029341604.1"/>
    </source>
</evidence>
<keyword evidence="2" id="KW-1185">Reference proteome</keyword>
<dbReference type="KEGG" id="api:100568810"/>
<evidence type="ECO:0008006" key="3">
    <source>
        <dbReference type="Google" id="ProtNLM"/>
    </source>
</evidence>
<reference evidence="2" key="1">
    <citation type="submission" date="2010-06" db="EMBL/GenBank/DDBJ databases">
        <authorList>
            <person name="Jiang H."/>
            <person name="Abraham K."/>
            <person name="Ali S."/>
            <person name="Alsbrooks S.L."/>
            <person name="Anim B.N."/>
            <person name="Anosike U.S."/>
            <person name="Attaway T."/>
            <person name="Bandaranaike D.P."/>
            <person name="Battles P.K."/>
            <person name="Bell S.N."/>
            <person name="Bell A.V."/>
            <person name="Beltran B."/>
            <person name="Bickham C."/>
            <person name="Bustamante Y."/>
            <person name="Caleb T."/>
            <person name="Canada A."/>
            <person name="Cardenas V."/>
            <person name="Carter K."/>
            <person name="Chacko J."/>
            <person name="Chandrabose M.N."/>
            <person name="Chavez D."/>
            <person name="Chavez A."/>
            <person name="Chen L."/>
            <person name="Chu H.-S."/>
            <person name="Claassen K.J."/>
            <person name="Cockrell R."/>
            <person name="Collins M."/>
            <person name="Cooper J.A."/>
            <person name="Cree A."/>
            <person name="Curry S.M."/>
            <person name="Da Y."/>
            <person name="Dao M.D."/>
            <person name="Das B."/>
            <person name="Davila M.-L."/>
            <person name="Davy-Carroll L."/>
            <person name="Denson S."/>
            <person name="Dinh H."/>
            <person name="Ebong V.E."/>
            <person name="Edwards J.R."/>
            <person name="Egan A."/>
            <person name="El-Daye J."/>
            <person name="Escobedo L."/>
            <person name="Fernandez S."/>
            <person name="Fernando P.R."/>
            <person name="Flagg N."/>
            <person name="Forbes L.D."/>
            <person name="Fowler R.G."/>
            <person name="Fu Q."/>
            <person name="Gabisi R.A."/>
            <person name="Ganer J."/>
            <person name="Garbino Pronczuk A."/>
            <person name="Garcia R.M."/>
            <person name="Garner T."/>
            <person name="Garrett T.E."/>
            <person name="Gonzalez D.A."/>
            <person name="Hamid H."/>
            <person name="Hawkins E.S."/>
            <person name="Hirani K."/>
            <person name="Hogues M.E."/>
            <person name="Hollins B."/>
            <person name="Hsiao C.-H."/>
            <person name="Jabil R."/>
            <person name="James M.L."/>
            <person name="Jhangiani S.N."/>
            <person name="Johnson B."/>
            <person name="Johnson Q."/>
            <person name="Joshi V."/>
            <person name="Kalu J.B."/>
            <person name="Kam C."/>
            <person name="Kashfia A."/>
            <person name="Keebler J."/>
            <person name="Kisamo H."/>
            <person name="Kovar C.L."/>
            <person name="Lago L.A."/>
            <person name="Lai C.-Y."/>
            <person name="Laidlaw J."/>
            <person name="Lara F."/>
            <person name="Le T.-K."/>
            <person name="Lee S.L."/>
            <person name="Legall F.H."/>
            <person name="Lemon S.J."/>
            <person name="Lewis L.R."/>
            <person name="Li B."/>
            <person name="Liu Y."/>
            <person name="Liu Y.-S."/>
            <person name="Lopez J."/>
            <person name="Lozado R.J."/>
            <person name="Lu J."/>
            <person name="Madu R.C."/>
            <person name="Maheshwari M."/>
            <person name="Maheshwari R."/>
            <person name="Malloy K."/>
            <person name="Martinez E."/>
            <person name="Mathew T."/>
            <person name="Mercado I.C."/>
            <person name="Mercado C."/>
            <person name="Meyer B."/>
            <person name="Montgomery K."/>
            <person name="Morgan M.B."/>
            <person name="Munidasa M."/>
            <person name="Nazareth L.V."/>
            <person name="Nelson J."/>
            <person name="Ng B.M."/>
            <person name="Nguyen N.B."/>
            <person name="Nguyen P.Q."/>
            <person name="Nguyen T."/>
            <person name="Obregon M."/>
            <person name="Okwuonu G.O."/>
            <person name="Onwere C.G."/>
            <person name="Orozco G."/>
            <person name="Parra A."/>
            <person name="Patel S."/>
            <person name="Patil S."/>
            <person name="Perez A."/>
            <person name="Perez Y."/>
            <person name="Pham C."/>
            <person name="Primus E.L."/>
            <person name="Pu L.-L."/>
            <person name="Puazo M."/>
            <person name="Qin X."/>
            <person name="Quiroz J.B."/>
            <person name="Reese J."/>
            <person name="Richards S."/>
            <person name="Rives C.M."/>
            <person name="Robberts R."/>
            <person name="Ruiz S.J."/>
            <person name="Ruiz M.J."/>
            <person name="Santibanez J."/>
            <person name="Schneider B.W."/>
            <person name="Sisson I."/>
            <person name="Smith M."/>
            <person name="Sodergren E."/>
            <person name="Song X.-Z."/>
            <person name="Song B.B."/>
            <person name="Summersgill H."/>
            <person name="Thelus R."/>
            <person name="Thornton R.D."/>
            <person name="Trejos Z.Y."/>
            <person name="Usmani K."/>
            <person name="Vattathil S."/>
            <person name="Villasana D."/>
            <person name="Walker D.L."/>
            <person name="Wang S."/>
            <person name="Wang K."/>
            <person name="White C.S."/>
            <person name="Williams A.C."/>
            <person name="Williamson J."/>
            <person name="Wilson K."/>
            <person name="Woghiren I.O."/>
            <person name="Woodworth J.R."/>
            <person name="Worley K.C."/>
            <person name="Wright R.A."/>
            <person name="Wu W."/>
            <person name="Young L."/>
            <person name="Zhang L."/>
            <person name="Zhang J."/>
            <person name="Zhu Y."/>
            <person name="Muzny D.M."/>
            <person name="Weinstock G."/>
            <person name="Gibbs R.A."/>
        </authorList>
    </citation>
    <scope>NUCLEOTIDE SEQUENCE [LARGE SCALE GENOMIC DNA]</scope>
    <source>
        <strain evidence="2">LSR1</strain>
    </source>
</reference>
<dbReference type="Proteomes" id="UP000007819">
    <property type="component" value="Chromosome X"/>
</dbReference>
<dbReference type="RefSeq" id="XP_029341604.1">
    <property type="nucleotide sequence ID" value="XM_029485744.1"/>
</dbReference>